<dbReference type="PROSITE" id="PS50109">
    <property type="entry name" value="HIS_KIN"/>
    <property type="match status" value="1"/>
</dbReference>
<dbReference type="InterPro" id="IPR043836">
    <property type="entry name" value="DHp"/>
</dbReference>
<evidence type="ECO:0000256" key="1">
    <source>
        <dbReference type="SAM" id="MobiDB-lite"/>
    </source>
</evidence>
<protein>
    <recommendedName>
        <fullName evidence="2">Histidine kinase domain-containing protein</fullName>
    </recommendedName>
</protein>
<evidence type="ECO:0000259" key="2">
    <source>
        <dbReference type="PROSITE" id="PS50109"/>
    </source>
</evidence>
<dbReference type="Pfam" id="PF13589">
    <property type="entry name" value="HATPase_c_3"/>
    <property type="match status" value="1"/>
</dbReference>
<proteinExistence type="predicted"/>
<dbReference type="SMART" id="SM00387">
    <property type="entry name" value="HATPase_c"/>
    <property type="match status" value="1"/>
</dbReference>
<evidence type="ECO:0000313" key="3">
    <source>
        <dbReference type="EMBL" id="VVV05987.1"/>
    </source>
</evidence>
<sequence>MSYTTSSFKTRARTIDHLGREQIADCPTAISELWKNSYDADADQVALHILDGEESIAAIVDNGFGMDATDFEEKWLTVGTESKIESESNADDGKSKRKYDRQKQGQKGIGRLSSAALGHLLLIISKKEGSPYVASLIDWRIFENPYIMLHDITVPVAKFDSLEELYSEIPSLYDSLLTNVTPSDEDQSARSARLRDAWKMFTELETKEHHKQNYENSEFESTNELIIKQSQSTLFTERVINTWQVAKGTSSTGTAMFMVGIPDELEDQLILDSINEVNDATGRAKLKLLETLSNFTDPFVKEDEKNKNDPFTSSVVAWNGQLQRVLVGEEREFDISDLEQMEHLVDGHVDEDGYFRGKVKVFGQVFEGVIIKPKRKYKTRVDSRFGAFDVRIGGYEGRKQRSSMAEGLWEHIDSKSGLHGGLRIYRDGLRVMPYGRDDSDFFEIESRRTRNAGQYFWSSRKTYGRISISRLGNPNLKDKAGREGLMDNRAAMLFREIVIDILVSTADRFFGRNSKIRREAISDIEAERAEEKAKSDRKKLLKNERNRIKIQIKKNQPNLSAFLDELEEIQSDLVHGDDITDLQQAKELKNLSNRYNESLKEYSLSPIPPSLGTVKESYDDYRSLELQAREVVKRLTLSADSAIEKHTTKTDTDVARSQFNTNRGYITAKVKKMAAEGRDLLKTELDRFEQLVDSCNKSYDAALSELLHDLELGAISPIDAMKQIDKEYQKQEIANAQALKPYISALSSIRNAIDLEGLAIASLRESNKWQQEATRLNGLAQLGITVEIIGHEIEGLDLTMARGLNDLRNTELTELQSSLVDSVDFAHESLSDKWRFLSPLKLSGDNTKTDVTGIKIVDYVNKFYGETLERRNISLKVTDSFQKFSVYDSPARLYPVFINLINNSRYWLNIQDEDPKEILLDYKSGEVIVSDNGPGVELVDLESLFTLFFTKKQRGGRGVGLYLCKSNLALSGHTIRYITDSDEKCLSGANFGIKIGGLLK</sequence>
<dbReference type="InterPro" id="IPR003594">
    <property type="entry name" value="HATPase_dom"/>
</dbReference>
<dbReference type="SUPFAM" id="SSF55874">
    <property type="entry name" value="ATPase domain of HSP90 chaperone/DNA topoisomerase II/histidine kinase"/>
    <property type="match status" value="2"/>
</dbReference>
<gene>
    <name evidence="3" type="ORF">AW0309160_03471</name>
</gene>
<dbReference type="Pfam" id="PF02518">
    <property type="entry name" value="HATPase_c"/>
    <property type="match status" value="1"/>
</dbReference>
<feature type="region of interest" description="Disordered" evidence="1">
    <location>
        <begin position="82"/>
        <end position="107"/>
    </location>
</feature>
<dbReference type="InterPro" id="IPR005467">
    <property type="entry name" value="His_kinase_dom"/>
</dbReference>
<feature type="compositionally biased region" description="Basic and acidic residues" evidence="1">
    <location>
        <begin position="82"/>
        <end position="94"/>
    </location>
</feature>
<dbReference type="EMBL" id="LR721751">
    <property type="protein sequence ID" value="VVV05987.1"/>
    <property type="molecule type" value="Genomic_DNA"/>
</dbReference>
<organism evidence="3">
    <name type="scientific">Aliivibrio wodanis</name>
    <dbReference type="NCBI Taxonomy" id="80852"/>
    <lineage>
        <taxon>Bacteria</taxon>
        <taxon>Pseudomonadati</taxon>
        <taxon>Pseudomonadota</taxon>
        <taxon>Gammaproteobacteria</taxon>
        <taxon>Vibrionales</taxon>
        <taxon>Vibrionaceae</taxon>
        <taxon>Aliivibrio</taxon>
    </lineage>
</organism>
<reference evidence="3" key="1">
    <citation type="submission" date="2019-09" db="EMBL/GenBank/DDBJ databases">
        <authorList>
            <person name="Hjerde E."/>
        </authorList>
    </citation>
    <scope>NUCLEOTIDE SEQUENCE</scope>
    <source>
        <strain evidence="3">06/09/160</strain>
    </source>
</reference>
<dbReference type="Pfam" id="PF19191">
    <property type="entry name" value="HEF_HK"/>
    <property type="match status" value="1"/>
</dbReference>
<dbReference type="AlphaFoldDB" id="A0A5Q4ZVK9"/>
<accession>A0A5Q4ZVK9</accession>
<feature type="domain" description="Histidine kinase" evidence="2">
    <location>
        <begin position="869"/>
        <end position="999"/>
    </location>
</feature>
<dbReference type="Gene3D" id="3.30.565.10">
    <property type="entry name" value="Histidine kinase-like ATPase, C-terminal domain"/>
    <property type="match status" value="2"/>
</dbReference>
<dbReference type="InterPro" id="IPR036890">
    <property type="entry name" value="HATPase_C_sf"/>
</dbReference>
<name>A0A5Q4ZVK9_9GAMM</name>